<dbReference type="Gene3D" id="3.40.1420.30">
    <property type="match status" value="1"/>
</dbReference>
<evidence type="ECO:0000313" key="3">
    <source>
        <dbReference type="Proteomes" id="UP001595814"/>
    </source>
</evidence>
<name>A0ABV8JRR8_9FLAO</name>
<dbReference type="EMBL" id="JBHSAW010000004">
    <property type="protein sequence ID" value="MFC4095464.1"/>
    <property type="molecule type" value="Genomic_DNA"/>
</dbReference>
<evidence type="ECO:0000256" key="1">
    <source>
        <dbReference type="SAM" id="SignalP"/>
    </source>
</evidence>
<evidence type="ECO:0000313" key="2">
    <source>
        <dbReference type="EMBL" id="MFC4095464.1"/>
    </source>
</evidence>
<gene>
    <name evidence="2" type="ORF">ACFOUT_06240</name>
</gene>
<sequence>MKKPFFTLLSLCLLFFVQFGTAQNKYEREYRIKKSQFPEKALELISTKLENAKRVRFYKETDSTKVSYEAKFKKDRLHYSVEFDEDGVLEDVEILIKSIDIPNDSYSLMTKYLEKKFKRYRIRRMQQQYPVGADPIETTLRNAFQNLMLPTIKYELIVSGKGDSGYEQFEILFNANGGFEKIRKSLPPNYDHVLY</sequence>
<dbReference type="SUPFAM" id="SSF160574">
    <property type="entry name" value="BT0923-like"/>
    <property type="match status" value="1"/>
</dbReference>
<feature type="signal peptide" evidence="1">
    <location>
        <begin position="1"/>
        <end position="22"/>
    </location>
</feature>
<organism evidence="2 3">
    <name type="scientific">Euzebyella saccharophila</name>
    <dbReference type="NCBI Taxonomy" id="679664"/>
    <lineage>
        <taxon>Bacteria</taxon>
        <taxon>Pseudomonadati</taxon>
        <taxon>Bacteroidota</taxon>
        <taxon>Flavobacteriia</taxon>
        <taxon>Flavobacteriales</taxon>
        <taxon>Flavobacteriaceae</taxon>
        <taxon>Euzebyella</taxon>
    </lineage>
</organism>
<feature type="chain" id="PRO_5046438260" evidence="1">
    <location>
        <begin position="23"/>
        <end position="195"/>
    </location>
</feature>
<proteinExistence type="predicted"/>
<reference evidence="3" key="1">
    <citation type="journal article" date="2019" name="Int. J. Syst. Evol. Microbiol.">
        <title>The Global Catalogue of Microorganisms (GCM) 10K type strain sequencing project: providing services to taxonomists for standard genome sequencing and annotation.</title>
        <authorList>
            <consortium name="The Broad Institute Genomics Platform"/>
            <consortium name="The Broad Institute Genome Sequencing Center for Infectious Disease"/>
            <person name="Wu L."/>
            <person name="Ma J."/>
        </authorList>
    </citation>
    <scope>NUCLEOTIDE SEQUENCE [LARGE SCALE GENOMIC DNA]</scope>
    <source>
        <strain evidence="3">CECT 7477</strain>
    </source>
</reference>
<keyword evidence="1" id="KW-0732">Signal</keyword>
<keyword evidence="3" id="KW-1185">Reference proteome</keyword>
<dbReference type="RefSeq" id="WP_225621104.1">
    <property type="nucleotide sequence ID" value="NZ_JACYFJ010000001.1"/>
</dbReference>
<comment type="caution">
    <text evidence="2">The sequence shown here is derived from an EMBL/GenBank/DDBJ whole genome shotgun (WGS) entry which is preliminary data.</text>
</comment>
<protein>
    <submittedName>
        <fullName evidence="2">Uncharacterized protein</fullName>
    </submittedName>
</protein>
<dbReference type="Proteomes" id="UP001595814">
    <property type="component" value="Unassembled WGS sequence"/>
</dbReference>
<accession>A0ABV8JRR8</accession>